<dbReference type="GeneID" id="61359321"/>
<gene>
    <name evidence="2" type="ORF">PRUB_a4977</name>
</gene>
<sequence length="390" mass="44202">MKKLLISPSNMALGEQESQIYQNILKQATEISLNLMAVKVENHPEDFLGWCYELLDVAKNRINFELLDDHQLPIVKKLQDMLISAISFLQLKTLRIAPWPMICEFIRQRESELALEEQLKLIDYLAPLRATPLQDMINEDRLAFSGKHTASLDTSVYQFDVEWFASTKSAKGFHQLLADLPGEFDTALAHIPLEGEVTQQHYQEFVLAYLMAFSHSDEKPTLAPATRLLAMRRPDVFTPLVNSKLDALCQALGIAKLTNRDFERYWQDIVVAINKMPWFATGNAADESEARLLAIKALLPCFFFYADKDTPQSSNYFKLLNKPKRTSSGSGSGTRTTRRSKESAETLVDRALSDDSIPEHIRAKRDSIIAEVEKGRSVDETISLMRAIFG</sequence>
<dbReference type="Proteomes" id="UP000016480">
    <property type="component" value="Unassembled WGS sequence"/>
</dbReference>
<reference evidence="2 3" key="1">
    <citation type="journal article" date="2012" name="J. Bacteriol.">
        <title>Genome sequence of the cycloprodigiosin-producing bacterial strain Pseudoalteromonas rubra ATCC 29570(T).</title>
        <authorList>
            <person name="Xie B.B."/>
            <person name="Shu Y.L."/>
            <person name="Qin Q.L."/>
            <person name="Rong J.C."/>
            <person name="Zhang X.Y."/>
            <person name="Chen X.L."/>
            <person name="Zhou B.C."/>
            <person name="Zhang Y.Z."/>
        </authorList>
    </citation>
    <scope>NUCLEOTIDE SEQUENCE [LARGE SCALE GENOMIC DNA]</scope>
    <source>
        <strain evidence="2 3">DSM 6842</strain>
    </source>
</reference>
<dbReference type="RefSeq" id="WP_010386951.1">
    <property type="nucleotide sequence ID" value="NZ_AHCD03000037.1"/>
</dbReference>
<feature type="region of interest" description="Disordered" evidence="1">
    <location>
        <begin position="319"/>
        <end position="345"/>
    </location>
</feature>
<evidence type="ECO:0000313" key="3">
    <source>
        <dbReference type="Proteomes" id="UP000016480"/>
    </source>
</evidence>
<organism evidence="2 3">
    <name type="scientific">Pseudoalteromonas rubra</name>
    <dbReference type="NCBI Taxonomy" id="43658"/>
    <lineage>
        <taxon>Bacteria</taxon>
        <taxon>Pseudomonadati</taxon>
        <taxon>Pseudomonadota</taxon>
        <taxon>Gammaproteobacteria</taxon>
        <taxon>Alteromonadales</taxon>
        <taxon>Pseudoalteromonadaceae</taxon>
        <taxon>Pseudoalteromonas</taxon>
    </lineage>
</organism>
<protein>
    <recommendedName>
        <fullName evidence="4">Orphan protein</fullName>
    </recommendedName>
</protein>
<accession>A0A8T0C5W4</accession>
<name>A0A8T0C5W4_9GAMM</name>
<comment type="caution">
    <text evidence="2">The sequence shown here is derived from an EMBL/GenBank/DDBJ whole genome shotgun (WGS) entry which is preliminary data.</text>
</comment>
<evidence type="ECO:0000313" key="2">
    <source>
        <dbReference type="EMBL" id="KAF7785412.1"/>
    </source>
</evidence>
<evidence type="ECO:0000256" key="1">
    <source>
        <dbReference type="SAM" id="MobiDB-lite"/>
    </source>
</evidence>
<dbReference type="AlphaFoldDB" id="A0A8T0C5W4"/>
<evidence type="ECO:0008006" key="4">
    <source>
        <dbReference type="Google" id="ProtNLM"/>
    </source>
</evidence>
<feature type="compositionally biased region" description="Low complexity" evidence="1">
    <location>
        <begin position="326"/>
        <end position="335"/>
    </location>
</feature>
<proteinExistence type="predicted"/>
<dbReference type="EMBL" id="AHCD03000037">
    <property type="protein sequence ID" value="KAF7785412.1"/>
    <property type="molecule type" value="Genomic_DNA"/>
</dbReference>